<feature type="transmembrane region" description="Helical" evidence="1">
    <location>
        <begin position="180"/>
        <end position="203"/>
    </location>
</feature>
<feature type="transmembrane region" description="Helical" evidence="1">
    <location>
        <begin position="229"/>
        <end position="248"/>
    </location>
</feature>
<evidence type="ECO:0000256" key="1">
    <source>
        <dbReference type="SAM" id="Phobius"/>
    </source>
</evidence>
<sequence length="425" mass="45687">MLEQFVAVMPGTLAPALLVMCLSVMLTVGEGRDKPVSTHWRLGGLLVGTVAAIVFAALRATAVINQRTFVNYPVLCVAVVVDLLAIAVVVAARRITTNWQRHAVWMHVANAIAAVDIALTLFYALPDVILQLTIWVEPGDPVFTSAMLLRALGFALGLAMSIVVAAIFRTMRSTAVRPAFTAAVVIVMALLFVQHLTGLMQILQARGFPMNHTEFVLLAWSINNNRGMIMAQAFAFLIPAVASIVAGFRMKTKPVDGENDATVRRHKAFRRRAVAAAAWSVVAALGVAATLTFGVASTQQEITLSPPEAYSLKDGVATIPFTQVEDGHLHRFEYKAKDGTVMRFIIIKKNGGAYGIGLDACDNCGDAGYYEKDGKIICKKCEVAINLATIGFKGGCNPVPFPYKTGNGKITIQTADLDALSAHFQ</sequence>
<feature type="transmembrane region" description="Helical" evidence="1">
    <location>
        <begin position="40"/>
        <end position="58"/>
    </location>
</feature>
<reference evidence="3 4" key="2">
    <citation type="journal article" date="2021" name="Syst. Appl. Microbiol.">
        <title>Phylogenetic classification of ten novel species belonging to the genus Bifidobacterium comprising B. phasiani sp. nov., B. pongonis sp. nov., B. saguinibicoloris sp. nov., B. colobi sp. nov., B. simiiventris sp. nov., B. santillanense sp. nov., B. miconis sp. nov., B. amazonense sp. nov., B. pluvialisilvae sp. nov., and B. miconisargentati sp. nov.</title>
        <authorList>
            <person name="Lugli G.A."/>
            <person name="Calvete-Torre I."/>
            <person name="Alessandri G."/>
            <person name="Milani C."/>
            <person name="Turroni F."/>
            <person name="Laiolo P."/>
            <person name="Ossiprandi M.C."/>
            <person name="Margolles A."/>
            <person name="Ruiz L."/>
            <person name="Ventura M."/>
        </authorList>
    </citation>
    <scope>NUCLEOTIDE SEQUENCE [LARGE SCALE GENOMIC DNA]</scope>
    <source>
        <strain evidence="3 4">MA1</strain>
    </source>
</reference>
<keyword evidence="4" id="KW-1185">Reference proteome</keyword>
<feature type="transmembrane region" description="Helical" evidence="1">
    <location>
        <begin position="273"/>
        <end position="296"/>
    </location>
</feature>
<feature type="domain" description="Membrane iron-sulfur containing protein FtrD-like" evidence="2">
    <location>
        <begin position="324"/>
        <end position="424"/>
    </location>
</feature>
<feature type="transmembrane region" description="Helical" evidence="1">
    <location>
        <begin position="6"/>
        <end position="28"/>
    </location>
</feature>
<comment type="caution">
    <text evidence="3">The sequence shown here is derived from an EMBL/GenBank/DDBJ whole genome shotgun (WGS) entry which is preliminary data.</text>
</comment>
<evidence type="ECO:0000313" key="4">
    <source>
        <dbReference type="Proteomes" id="UP000710815"/>
    </source>
</evidence>
<keyword evidence="1" id="KW-1133">Transmembrane helix</keyword>
<accession>A0ABS9VVC3</accession>
<dbReference type="InterPro" id="IPR018758">
    <property type="entry name" value="FtrD-like"/>
</dbReference>
<feature type="transmembrane region" description="Helical" evidence="1">
    <location>
        <begin position="70"/>
        <end position="92"/>
    </location>
</feature>
<reference evidence="3 4" key="1">
    <citation type="journal article" date="2021" name="Environ. Microbiol.">
        <title>Genetic insights into the dark matter of the mammalian gut microbiota through targeted genome reconstruction.</title>
        <authorList>
            <person name="Lugli G.A."/>
            <person name="Alessandri G."/>
            <person name="Milani C."/>
            <person name="Viappiani A."/>
            <person name="Fontana F."/>
            <person name="Tarracchini C."/>
            <person name="Mancabelli L."/>
            <person name="Argentini C."/>
            <person name="Ruiz L."/>
            <person name="Margolles A."/>
            <person name="van Sinderen D."/>
            <person name="Turroni F."/>
            <person name="Ventura M."/>
        </authorList>
    </citation>
    <scope>NUCLEOTIDE SEQUENCE [LARGE SCALE GENOMIC DNA]</scope>
    <source>
        <strain evidence="3 4">MA1</strain>
    </source>
</reference>
<evidence type="ECO:0000313" key="3">
    <source>
        <dbReference type="EMBL" id="MCH9275901.1"/>
    </source>
</evidence>
<keyword evidence="1" id="KW-0472">Membrane</keyword>
<dbReference type="Pfam" id="PF10080">
    <property type="entry name" value="FtrD-like"/>
    <property type="match status" value="1"/>
</dbReference>
<proteinExistence type="predicted"/>
<dbReference type="Proteomes" id="UP000710815">
    <property type="component" value="Unassembled WGS sequence"/>
</dbReference>
<evidence type="ECO:0000259" key="2">
    <source>
        <dbReference type="Pfam" id="PF10080"/>
    </source>
</evidence>
<gene>
    <name evidence="3" type="ORF">JS533_006390</name>
</gene>
<name>A0ABS9VVC3_9BIFI</name>
<dbReference type="EMBL" id="JAFEJT020000020">
    <property type="protein sequence ID" value="MCH9275901.1"/>
    <property type="molecule type" value="Genomic_DNA"/>
</dbReference>
<organism evidence="3 4">
    <name type="scientific">Bifidobacterium amazonense</name>
    <dbReference type="NCBI Taxonomy" id="2809027"/>
    <lineage>
        <taxon>Bacteria</taxon>
        <taxon>Bacillati</taxon>
        <taxon>Actinomycetota</taxon>
        <taxon>Actinomycetes</taxon>
        <taxon>Bifidobacteriales</taxon>
        <taxon>Bifidobacteriaceae</taxon>
        <taxon>Bifidobacterium</taxon>
    </lineage>
</organism>
<dbReference type="RefSeq" id="WP_241513606.1">
    <property type="nucleotide sequence ID" value="NZ_JAFEJT020000020.1"/>
</dbReference>
<feature type="transmembrane region" description="Helical" evidence="1">
    <location>
        <begin position="104"/>
        <end position="125"/>
    </location>
</feature>
<feature type="transmembrane region" description="Helical" evidence="1">
    <location>
        <begin position="145"/>
        <end position="168"/>
    </location>
</feature>
<keyword evidence="1" id="KW-0812">Transmembrane</keyword>
<protein>
    <submittedName>
        <fullName evidence="3">Fe-S-containing protein</fullName>
    </submittedName>
</protein>